<keyword evidence="1 2" id="KW-0732">Signal</keyword>
<dbReference type="Proteomes" id="UP000032611">
    <property type="component" value="Chromosome"/>
</dbReference>
<dbReference type="SUPFAM" id="SSF103515">
    <property type="entry name" value="Autotransporter"/>
    <property type="match status" value="1"/>
</dbReference>
<dbReference type="NCBIfam" id="TIGR02601">
    <property type="entry name" value="autotrns_rpt"/>
    <property type="match status" value="1"/>
</dbReference>
<dbReference type="InterPro" id="IPR030895">
    <property type="entry name" value="T5SS_PEPC_rpt"/>
</dbReference>
<dbReference type="PATRIC" id="fig|1486262.3.peg.3444"/>
<dbReference type="InterPro" id="IPR011050">
    <property type="entry name" value="Pectin_lyase_fold/virulence"/>
</dbReference>
<feature type="chain" id="PRO_5002295189" description="Autotransporter domain-containing protein" evidence="2">
    <location>
        <begin position="32"/>
        <end position="1292"/>
    </location>
</feature>
<dbReference type="STRING" id="1486262.TM49_16650"/>
<dbReference type="InterPro" id="IPR036709">
    <property type="entry name" value="Autotransporte_beta_dom_sf"/>
</dbReference>
<dbReference type="InterPro" id="IPR005546">
    <property type="entry name" value="Autotransporte_beta"/>
</dbReference>
<dbReference type="PROSITE" id="PS51208">
    <property type="entry name" value="AUTOTRANSPORTER"/>
    <property type="match status" value="1"/>
</dbReference>
<evidence type="ECO:0000256" key="2">
    <source>
        <dbReference type="SAM" id="SignalP"/>
    </source>
</evidence>
<dbReference type="NCBIfam" id="TIGR04393">
    <property type="entry name" value="rpt_T5SS_PEPC"/>
    <property type="match status" value="8"/>
</dbReference>
<reference evidence="4 5" key="1">
    <citation type="journal article" date="2015" name="Genome Announc.">
        <title>Complete genome sequence of Martelella endophytica YC6887, which has antifungal activity associated with a halophyte.</title>
        <authorList>
            <person name="Khan A."/>
            <person name="Khan H."/>
            <person name="Chung E.J."/>
            <person name="Hossain M.T."/>
            <person name="Chung Y.R."/>
        </authorList>
    </citation>
    <scope>NUCLEOTIDE SEQUENCE [LARGE SCALE GENOMIC DNA]</scope>
    <source>
        <strain evidence="4">YC6887</strain>
    </source>
</reference>
<sequence>MSAKSSKRMSVRTGFLGSSAIVLLLAAPALAEDYEWTGAISNDWFTAGNWDVGGVPSTREPHNNDNAYVDSASVSPVLPATRGTEYLNQLVVGNTGTGAMTAYASINGNQVVLGSTATGNGTLTMSGSGAEMNLPVQLVVGGSGTGTLNMEAGASSNIQSGIVGNAAGSTGTVNISGSGSILKFWGADANGLYVGNAGTGTITVTNGGKLESNDAWIGQAATGNGTIVISGSGSEWNGYGDVVLGLSGTGTVRVESGAKANNTNLTIGAASGSNGNAVLTGAGSEWNVYDTIALGGAGGTGSLSVLDGATMNSSNLLVGQAETGSGTATVSGSGSKLQLSATLRAGVSGTGEIDVTSGGSITADHSILGVNATGDGTLSISGSGSSVTLTNRMTVAALGTGELDIAGGGRLQSNGGIIGRDAGSNGTALITSGGTWENTSNLTVGADGTGEMSITNGGIVNNHTTVLGDGATGTGTVTVSDAGSIWTIDGGLTVAASGTGTLAIEDGGKVISTASTVAAAAGSTGAVSVSGSSSLWDINGDLVVGAGGNGTLTLANGGVVSTDSLALASGSGSTGTLNIGAALGDAATAAGTLDSTTINLGAGGGTIVFNHTDSDYLFSSVISGTGSIIVANGNTVLTADNTNNGTTAILSGASLQIGNGGTTGTLGGDVAVSGTLAFARSDDFDFRGTISGDGTLVKEGDGDLTLTADSSAFSGAANVNAGALLVDGDLRGATIDVASGAAVGGSGTIGDTLIRTGGFFRSGDENGSITVDGDLDFEAAATYVAVINAVQEPAVVTGEVAFDDTTIALDFDKGGVLKKSYTLLTANEISGSFQQEAGDLPSQFRGTLSEEDNNLYLSLAYVGGDFHFSRLGYGVNQQLVKAFNDGVPLYGTLSAGMLQEGQAYEAAMTTLGGELGINGTMTASIGMQDFLQRATNPSRLLAGWRAIEREEKDTAAQKKGNALPSAGSVPALSYWTVGNTARYDYSTPGRQPVRWDWAYAGRGSLLGPFNPRNAAWLEYSGQTASVDGDAAAGNSGADIRGNSFEGGYLARLDDTNAVGFVFGGGSSTYDQTDQDGKATDQGLRAAINAVGQTKEGIYGLAALGVGFDSMETERTVAFEDAVDRLKGDYNTTTVGARLEAGGRIVNGGLAVIPFAGASIVYTHAPGYREDVVSGTGQSALAYSGADIFRGTVEAGLGFDTAAGDYARRFSLNSRVSYVYRYGSGGDASASFLSLPGYGFTITSNAPKGSAVAANVGARIQLSTQTDLSLNAYGEWGSGYSALVASAKLRYIW</sequence>
<gene>
    <name evidence="4" type="ORF">TM49_16650</name>
</gene>
<evidence type="ECO:0000256" key="1">
    <source>
        <dbReference type="ARBA" id="ARBA00022729"/>
    </source>
</evidence>
<proteinExistence type="predicted"/>
<dbReference type="InterPro" id="IPR013425">
    <property type="entry name" value="Autotrns_rpt"/>
</dbReference>
<evidence type="ECO:0000313" key="4">
    <source>
        <dbReference type="EMBL" id="AJY46944.1"/>
    </source>
</evidence>
<feature type="signal peptide" evidence="2">
    <location>
        <begin position="1"/>
        <end position="31"/>
    </location>
</feature>
<evidence type="ECO:0000259" key="3">
    <source>
        <dbReference type="PROSITE" id="PS51208"/>
    </source>
</evidence>
<protein>
    <recommendedName>
        <fullName evidence="3">Autotransporter domain-containing protein</fullName>
    </recommendedName>
</protein>
<keyword evidence="5" id="KW-1185">Reference proteome</keyword>
<dbReference type="SMART" id="SM00869">
    <property type="entry name" value="Autotransporter"/>
    <property type="match status" value="1"/>
</dbReference>
<evidence type="ECO:0000313" key="5">
    <source>
        <dbReference type="Proteomes" id="UP000032611"/>
    </source>
</evidence>
<dbReference type="KEGG" id="mey:TM49_16650"/>
<feature type="domain" description="Autotransporter" evidence="3">
    <location>
        <begin position="1008"/>
        <end position="1292"/>
    </location>
</feature>
<accession>A0A0D5LRY8</accession>
<dbReference type="OrthoDB" id="7195851at2"/>
<name>A0A0D5LRY8_MAREN</name>
<dbReference type="Pfam" id="PF03797">
    <property type="entry name" value="Autotransporter"/>
    <property type="match status" value="1"/>
</dbReference>
<organism evidence="4 5">
    <name type="scientific">Martelella endophytica</name>
    <dbReference type="NCBI Taxonomy" id="1486262"/>
    <lineage>
        <taxon>Bacteria</taxon>
        <taxon>Pseudomonadati</taxon>
        <taxon>Pseudomonadota</taxon>
        <taxon>Alphaproteobacteria</taxon>
        <taxon>Hyphomicrobiales</taxon>
        <taxon>Aurantimonadaceae</taxon>
        <taxon>Martelella</taxon>
    </lineage>
</organism>
<dbReference type="SUPFAM" id="SSF51126">
    <property type="entry name" value="Pectin lyase-like"/>
    <property type="match status" value="1"/>
</dbReference>
<dbReference type="RefSeq" id="WP_045682930.1">
    <property type="nucleotide sequence ID" value="NZ_CP010803.1"/>
</dbReference>
<dbReference type="Gene3D" id="2.40.128.130">
    <property type="entry name" value="Autotransporter beta-domain"/>
    <property type="match status" value="1"/>
</dbReference>
<dbReference type="HOGENOM" id="CLU_005887_4_2_5"/>
<dbReference type="EMBL" id="CP010803">
    <property type="protein sequence ID" value="AJY46944.1"/>
    <property type="molecule type" value="Genomic_DNA"/>
</dbReference>